<feature type="non-terminal residue" evidence="2">
    <location>
        <position position="1"/>
    </location>
</feature>
<name>A0AAV2Q3H8_MEGNR</name>
<evidence type="ECO:0000313" key="3">
    <source>
        <dbReference type="Proteomes" id="UP001497623"/>
    </source>
</evidence>
<dbReference type="Proteomes" id="UP001497623">
    <property type="component" value="Unassembled WGS sequence"/>
</dbReference>
<dbReference type="InterPro" id="IPR002035">
    <property type="entry name" value="VWF_A"/>
</dbReference>
<feature type="domain" description="VWFA" evidence="1">
    <location>
        <begin position="1"/>
        <end position="127"/>
    </location>
</feature>
<gene>
    <name evidence="2" type="ORF">MNOR_LOCUS7727</name>
</gene>
<comment type="caution">
    <text evidence="2">The sequence shown here is derived from an EMBL/GenBank/DDBJ whole genome shotgun (WGS) entry which is preliminary data.</text>
</comment>
<sequence>SDEAKVALELMEIKSEADRIEIIQSYTSNPLGEATCIGCGVQLAVKKLMGIKNAHIILMTDGEQNTRLTIADVEDQLVQSGIPLHTIAIGDMADKNIEGMAIKTNGYSYMLSDEDIGYALMLALQQIQEYAEVHELPEYVHLAINSPHGNMTQVQWHITDAQAGNTVCVRITTDYHRRVKKGTKITFPNGDTKIVGKKKKIKYSSIDSLYTYEMEINDIQPGMYFSNSRLSSRHKDKLVLSAVSLKKTLPSDKDWQPLKAKAWVSSGAKTVDPCSLVMRKNPVIIYCDISIDHSPIVGAQVMYKYGILHKGGIVEESLVTESLRCLFPQCG</sequence>
<dbReference type="Gene3D" id="3.40.50.410">
    <property type="entry name" value="von Willebrand factor, type A domain"/>
    <property type="match status" value="1"/>
</dbReference>
<dbReference type="InterPro" id="IPR036465">
    <property type="entry name" value="vWFA_dom_sf"/>
</dbReference>
<dbReference type="SUPFAM" id="SSF53300">
    <property type="entry name" value="vWA-like"/>
    <property type="match status" value="1"/>
</dbReference>
<dbReference type="CDD" id="cd00198">
    <property type="entry name" value="vWFA"/>
    <property type="match status" value="1"/>
</dbReference>
<keyword evidence="3" id="KW-1185">Reference proteome</keyword>
<dbReference type="GO" id="GO:0032991">
    <property type="term" value="C:protein-containing complex"/>
    <property type="evidence" value="ECO:0007669"/>
    <property type="project" value="UniProtKB-ARBA"/>
</dbReference>
<proteinExistence type="predicted"/>
<organism evidence="2 3">
    <name type="scientific">Meganyctiphanes norvegica</name>
    <name type="common">Northern krill</name>
    <name type="synonym">Thysanopoda norvegica</name>
    <dbReference type="NCBI Taxonomy" id="48144"/>
    <lineage>
        <taxon>Eukaryota</taxon>
        <taxon>Metazoa</taxon>
        <taxon>Ecdysozoa</taxon>
        <taxon>Arthropoda</taxon>
        <taxon>Crustacea</taxon>
        <taxon>Multicrustacea</taxon>
        <taxon>Malacostraca</taxon>
        <taxon>Eumalacostraca</taxon>
        <taxon>Eucarida</taxon>
        <taxon>Euphausiacea</taxon>
        <taxon>Euphausiidae</taxon>
        <taxon>Meganyctiphanes</taxon>
    </lineage>
</organism>
<dbReference type="AlphaFoldDB" id="A0AAV2Q3H8"/>
<evidence type="ECO:0000313" key="2">
    <source>
        <dbReference type="EMBL" id="CAL4069306.1"/>
    </source>
</evidence>
<dbReference type="Pfam" id="PF00092">
    <property type="entry name" value="VWA"/>
    <property type="match status" value="1"/>
</dbReference>
<protein>
    <recommendedName>
        <fullName evidence="1">VWFA domain-containing protein</fullName>
    </recommendedName>
</protein>
<dbReference type="PROSITE" id="PS50234">
    <property type="entry name" value="VWFA"/>
    <property type="match status" value="1"/>
</dbReference>
<accession>A0AAV2Q3H8</accession>
<reference evidence="2 3" key="1">
    <citation type="submission" date="2024-05" db="EMBL/GenBank/DDBJ databases">
        <authorList>
            <person name="Wallberg A."/>
        </authorList>
    </citation>
    <scope>NUCLEOTIDE SEQUENCE [LARGE SCALE GENOMIC DNA]</scope>
</reference>
<dbReference type="EMBL" id="CAXKWB010003454">
    <property type="protein sequence ID" value="CAL4069306.1"/>
    <property type="molecule type" value="Genomic_DNA"/>
</dbReference>
<evidence type="ECO:0000259" key="1">
    <source>
        <dbReference type="PROSITE" id="PS50234"/>
    </source>
</evidence>